<dbReference type="InterPro" id="IPR004480">
    <property type="entry name" value="Monothiol_GRX-rel"/>
</dbReference>
<dbReference type="InterPro" id="IPR036249">
    <property type="entry name" value="Thioredoxin-like_sf"/>
</dbReference>
<proteinExistence type="predicted"/>
<dbReference type="VEuPathDB" id="FungiDB:MUCCIDRAFT_156107"/>
<evidence type="ECO:0000256" key="4">
    <source>
        <dbReference type="ARBA" id="ARBA00023014"/>
    </source>
</evidence>
<feature type="domain" description="Glutaredoxin" evidence="7">
    <location>
        <begin position="49"/>
        <end position="117"/>
    </location>
</feature>
<evidence type="ECO:0000313" key="8">
    <source>
        <dbReference type="EMBL" id="OAD03336.1"/>
    </source>
</evidence>
<dbReference type="PANTHER" id="PTHR10293:SF16">
    <property type="entry name" value="GLUTAREDOXIN-RELATED PROTEIN 5, MITOCHONDRIAL"/>
    <property type="match status" value="1"/>
</dbReference>
<accession>A0A168LBM9</accession>
<evidence type="ECO:0000313" key="9">
    <source>
        <dbReference type="Proteomes" id="UP000077051"/>
    </source>
</evidence>
<dbReference type="GO" id="GO:0051537">
    <property type="term" value="F:2 iron, 2 sulfur cluster binding"/>
    <property type="evidence" value="ECO:0007669"/>
    <property type="project" value="UniProtKB-KW"/>
</dbReference>
<dbReference type="SUPFAM" id="SSF52833">
    <property type="entry name" value="Thioredoxin-like"/>
    <property type="match status" value="1"/>
</dbReference>
<organism evidence="8 9">
    <name type="scientific">Mucor lusitanicus CBS 277.49</name>
    <dbReference type="NCBI Taxonomy" id="747725"/>
    <lineage>
        <taxon>Eukaryota</taxon>
        <taxon>Fungi</taxon>
        <taxon>Fungi incertae sedis</taxon>
        <taxon>Mucoromycota</taxon>
        <taxon>Mucoromycotina</taxon>
        <taxon>Mucoromycetes</taxon>
        <taxon>Mucorales</taxon>
        <taxon>Mucorineae</taxon>
        <taxon>Mucoraceae</taxon>
        <taxon>Mucor</taxon>
    </lineage>
</organism>
<keyword evidence="5" id="KW-0676">Redox-active center</keyword>
<dbReference type="GO" id="GO:0046872">
    <property type="term" value="F:metal ion binding"/>
    <property type="evidence" value="ECO:0007669"/>
    <property type="project" value="UniProtKB-KW"/>
</dbReference>
<dbReference type="EMBL" id="AMYB01000004">
    <property type="protein sequence ID" value="OAD03336.1"/>
    <property type="molecule type" value="Genomic_DNA"/>
</dbReference>
<dbReference type="CDD" id="cd03028">
    <property type="entry name" value="GRX_PICOT_like"/>
    <property type="match status" value="1"/>
</dbReference>
<dbReference type="GO" id="GO:0044571">
    <property type="term" value="P:[2Fe-2S] cluster assembly"/>
    <property type="evidence" value="ECO:0007669"/>
    <property type="project" value="UniProtKB-ARBA"/>
</dbReference>
<dbReference type="STRING" id="747725.A0A168LBM9"/>
<keyword evidence="1" id="KW-0001">2Fe-2S</keyword>
<comment type="caution">
    <text evidence="8">The sequence shown here is derived from an EMBL/GenBank/DDBJ whole genome shotgun (WGS) entry which is preliminary data.</text>
</comment>
<dbReference type="GO" id="GO:0005759">
    <property type="term" value="C:mitochondrial matrix"/>
    <property type="evidence" value="ECO:0007669"/>
    <property type="project" value="TreeGrafter"/>
</dbReference>
<evidence type="ECO:0000259" key="7">
    <source>
        <dbReference type="Pfam" id="PF00462"/>
    </source>
</evidence>
<dbReference type="FunFam" id="3.40.30.10:FF:000005">
    <property type="entry name" value="Glutaredoxin 5"/>
    <property type="match status" value="1"/>
</dbReference>
<dbReference type="NCBIfam" id="TIGR00365">
    <property type="entry name" value="Grx4 family monothiol glutaredoxin"/>
    <property type="match status" value="1"/>
</dbReference>
<dbReference type="GO" id="GO:0015036">
    <property type="term" value="F:disulfide oxidoreductase activity"/>
    <property type="evidence" value="ECO:0007669"/>
    <property type="project" value="UniProtKB-ARBA"/>
</dbReference>
<dbReference type="Proteomes" id="UP000077051">
    <property type="component" value="Unassembled WGS sequence"/>
</dbReference>
<dbReference type="PROSITE" id="PS51354">
    <property type="entry name" value="GLUTAREDOXIN_2"/>
    <property type="match status" value="1"/>
</dbReference>
<evidence type="ECO:0000256" key="5">
    <source>
        <dbReference type="ARBA" id="ARBA00023284"/>
    </source>
</evidence>
<sequence>MSFLRAATRTSAFLRPTVNLQSPSASLFARWISTEMKDRLDKDIKSNDVVLFMKGTPDAPMCGFSRATVQIMQVQGVDFDTKVNAFNVLEDAELRESIKEYSEWPTIPQVYVKGEFVGGCDILLNMHQSGDLEDLLVKNEIITLEDEQDEKK</sequence>
<dbReference type="OrthoDB" id="415696at2759"/>
<reference evidence="8 9" key="1">
    <citation type="submission" date="2015-06" db="EMBL/GenBank/DDBJ databases">
        <title>Expansion of signal transduction pathways in fungi by whole-genome duplication.</title>
        <authorList>
            <consortium name="DOE Joint Genome Institute"/>
            <person name="Corrochano L.M."/>
            <person name="Kuo A."/>
            <person name="Marcet-Houben M."/>
            <person name="Polaino S."/>
            <person name="Salamov A."/>
            <person name="Villalobos J.M."/>
            <person name="Alvarez M.I."/>
            <person name="Avalos J."/>
            <person name="Benito E.P."/>
            <person name="Benoit I."/>
            <person name="Burger G."/>
            <person name="Camino L.P."/>
            <person name="Canovas D."/>
            <person name="Cerda-Olmedo E."/>
            <person name="Cheng J.-F."/>
            <person name="Dominguez A."/>
            <person name="Elias M."/>
            <person name="Eslava A.P."/>
            <person name="Glaser F."/>
            <person name="Grimwood J."/>
            <person name="Gutierrez G."/>
            <person name="Heitman J."/>
            <person name="Henrissat B."/>
            <person name="Iturriaga E.A."/>
            <person name="Lang B.F."/>
            <person name="Lavin J.L."/>
            <person name="Lee S."/>
            <person name="Li W."/>
            <person name="Lindquist E."/>
            <person name="Lopez-Garcia S."/>
            <person name="Luque E.M."/>
            <person name="Marcos A.T."/>
            <person name="Martin J."/>
            <person name="Mccluskey K."/>
            <person name="Medina H.R."/>
            <person name="Miralles-Duran A."/>
            <person name="Miyazaki A."/>
            <person name="Munoz-Torres E."/>
            <person name="Oguiza J.A."/>
            <person name="Ohm R."/>
            <person name="Olmedo M."/>
            <person name="Orejas M."/>
            <person name="Ortiz-Castellanos L."/>
            <person name="Pisabarro A.G."/>
            <person name="Rodriguez-Romero J."/>
            <person name="Ruiz-Herrera J."/>
            <person name="Ruiz-Vazquez R."/>
            <person name="Sanz C."/>
            <person name="Schackwitz W."/>
            <person name="Schmutz J."/>
            <person name="Shahriari M."/>
            <person name="Shelest E."/>
            <person name="Silva-Franco F."/>
            <person name="Soanes D."/>
            <person name="Syed K."/>
            <person name="Tagua V.G."/>
            <person name="Talbot N.J."/>
            <person name="Thon M."/>
            <person name="De Vries R.P."/>
            <person name="Wiebenga A."/>
            <person name="Yadav J.S."/>
            <person name="Braun E.L."/>
            <person name="Baker S."/>
            <person name="Garre V."/>
            <person name="Horwitz B."/>
            <person name="Torres-Martinez S."/>
            <person name="Idnurm A."/>
            <person name="Herrera-Estrella A."/>
            <person name="Gabaldon T."/>
            <person name="Grigoriev I.V."/>
        </authorList>
    </citation>
    <scope>NUCLEOTIDE SEQUENCE [LARGE SCALE GENOMIC DNA]</scope>
    <source>
        <strain evidence="8 9">CBS 277.49</strain>
    </source>
</reference>
<gene>
    <name evidence="8" type="ORF">MUCCIDRAFT_156107</name>
</gene>
<keyword evidence="9" id="KW-1185">Reference proteome</keyword>
<keyword evidence="4" id="KW-0411">Iron-sulfur</keyword>
<evidence type="ECO:0000256" key="3">
    <source>
        <dbReference type="ARBA" id="ARBA00023004"/>
    </source>
</evidence>
<evidence type="ECO:0000256" key="1">
    <source>
        <dbReference type="ARBA" id="ARBA00022714"/>
    </source>
</evidence>
<dbReference type="AlphaFoldDB" id="A0A168LBM9"/>
<dbReference type="Pfam" id="PF00462">
    <property type="entry name" value="Glutaredoxin"/>
    <property type="match status" value="1"/>
</dbReference>
<evidence type="ECO:0000256" key="2">
    <source>
        <dbReference type="ARBA" id="ARBA00022723"/>
    </source>
</evidence>
<dbReference type="Gene3D" id="3.40.30.10">
    <property type="entry name" value="Glutaredoxin"/>
    <property type="match status" value="1"/>
</dbReference>
<protein>
    <recommendedName>
        <fullName evidence="6">Monothiol glutaredoxin-5, mitochondrial</fullName>
    </recommendedName>
</protein>
<keyword evidence="3" id="KW-0408">Iron</keyword>
<keyword evidence="2" id="KW-0479">Metal-binding</keyword>
<name>A0A168LBM9_MUCCL</name>
<evidence type="ECO:0000256" key="6">
    <source>
        <dbReference type="ARBA" id="ARBA00067618"/>
    </source>
</evidence>
<dbReference type="InterPro" id="IPR002109">
    <property type="entry name" value="Glutaredoxin"/>
</dbReference>
<dbReference type="PANTHER" id="PTHR10293">
    <property type="entry name" value="GLUTAREDOXIN FAMILY MEMBER"/>
    <property type="match status" value="1"/>
</dbReference>
<dbReference type="InterPro" id="IPR033658">
    <property type="entry name" value="GRX_PICOT-like"/>
</dbReference>